<dbReference type="SUPFAM" id="SSF51735">
    <property type="entry name" value="NAD(P)-binding Rossmann-fold domains"/>
    <property type="match status" value="1"/>
</dbReference>
<evidence type="ECO:0000256" key="2">
    <source>
        <dbReference type="ARBA" id="ARBA00023002"/>
    </source>
</evidence>
<evidence type="ECO:0000256" key="1">
    <source>
        <dbReference type="ARBA" id="ARBA00006484"/>
    </source>
</evidence>
<dbReference type="PANTHER" id="PTHR43391">
    <property type="entry name" value="RETINOL DEHYDROGENASE-RELATED"/>
    <property type="match status" value="1"/>
</dbReference>
<dbReference type="PRINTS" id="PR00081">
    <property type="entry name" value="GDHRDH"/>
</dbReference>
<dbReference type="CDD" id="cd05233">
    <property type="entry name" value="SDR_c"/>
    <property type="match status" value="1"/>
</dbReference>
<organism evidence="5 6">
    <name type="scientific">Streptomyces spongiae</name>
    <dbReference type="NCBI Taxonomy" id="565072"/>
    <lineage>
        <taxon>Bacteria</taxon>
        <taxon>Bacillati</taxon>
        <taxon>Actinomycetota</taxon>
        <taxon>Actinomycetes</taxon>
        <taxon>Kitasatosporales</taxon>
        <taxon>Streptomycetaceae</taxon>
        <taxon>Streptomyces</taxon>
    </lineage>
</organism>
<dbReference type="EMBL" id="VJZC01000017">
    <property type="protein sequence ID" value="MPY56533.1"/>
    <property type="molecule type" value="Genomic_DNA"/>
</dbReference>
<reference evidence="5 6" key="1">
    <citation type="submission" date="2019-07" db="EMBL/GenBank/DDBJ databases">
        <title>New species of Amycolatopsis and Streptomyces.</title>
        <authorList>
            <person name="Duangmal K."/>
            <person name="Teo W.F.A."/>
            <person name="Lipun K."/>
        </authorList>
    </citation>
    <scope>NUCLEOTIDE SEQUENCE [LARGE SCALE GENOMIC DNA]</scope>
    <source>
        <strain evidence="5 6">NBRC 106415</strain>
    </source>
</reference>
<evidence type="ECO:0000256" key="4">
    <source>
        <dbReference type="SAM" id="MobiDB-lite"/>
    </source>
</evidence>
<evidence type="ECO:0000313" key="6">
    <source>
        <dbReference type="Proteomes" id="UP000400924"/>
    </source>
</evidence>
<proteinExistence type="inferred from homology"/>
<protein>
    <submittedName>
        <fullName evidence="5">SDR family NAD(P)-dependent oxidoreductase</fullName>
    </submittedName>
</protein>
<dbReference type="InterPro" id="IPR036291">
    <property type="entry name" value="NAD(P)-bd_dom_sf"/>
</dbReference>
<dbReference type="PANTHER" id="PTHR43391:SF12">
    <property type="entry name" value="OXIDOREDUCTASE EPHD-RELATED"/>
    <property type="match status" value="1"/>
</dbReference>
<evidence type="ECO:0000256" key="3">
    <source>
        <dbReference type="RuleBase" id="RU000363"/>
    </source>
</evidence>
<comment type="similarity">
    <text evidence="1 3">Belongs to the short-chain dehydrogenases/reductases (SDR) family.</text>
</comment>
<dbReference type="OrthoDB" id="4690547at2"/>
<dbReference type="PROSITE" id="PS00061">
    <property type="entry name" value="ADH_SHORT"/>
    <property type="match status" value="1"/>
</dbReference>
<feature type="region of interest" description="Disordered" evidence="4">
    <location>
        <begin position="228"/>
        <end position="250"/>
    </location>
</feature>
<comment type="caution">
    <text evidence="5">The sequence shown here is derived from an EMBL/GenBank/DDBJ whole genome shotgun (WGS) entry which is preliminary data.</text>
</comment>
<keyword evidence="2" id="KW-0560">Oxidoreductase</keyword>
<name>A0A5N8XAM8_9ACTN</name>
<dbReference type="InterPro" id="IPR002347">
    <property type="entry name" value="SDR_fam"/>
</dbReference>
<dbReference type="AlphaFoldDB" id="A0A5N8XAM8"/>
<keyword evidence="6" id="KW-1185">Reference proteome</keyword>
<gene>
    <name evidence="5" type="ORF">FNH08_04900</name>
</gene>
<accession>A0A5N8XAM8</accession>
<sequence length="293" mass="31152">MPAPLGFTCPIEQHYSSTIQDMMGCLVRRPCTMRDVAGKVAFVTGAASGIGLGIAQAFAESRMKVIVTDVSDDHLAKARDLLTQAGGSFHFIPLDVTDRIDWQRAADEAEHVFGHVYVLVNNAGISSLGRIADAGYDDWDRILGVDLGGVVNGVQAFLGRMLAHGEGGHIISTASMAALTPLSISGIYSVAKRGVLGMMEALRAELLDAGIGVSVLCPGLTRNNTWGARSPLPSNSPCGPPLPPRGSPMDAGMEAVEVGRRVLEGMRRNDMYVLTHAEFREDIAVFRSSAYGL</sequence>
<dbReference type="Pfam" id="PF00106">
    <property type="entry name" value="adh_short"/>
    <property type="match status" value="1"/>
</dbReference>
<evidence type="ECO:0000313" key="5">
    <source>
        <dbReference type="EMBL" id="MPY56533.1"/>
    </source>
</evidence>
<dbReference type="InterPro" id="IPR020904">
    <property type="entry name" value="Sc_DH/Rdtase_CS"/>
</dbReference>
<dbReference type="PRINTS" id="PR00080">
    <property type="entry name" value="SDRFAMILY"/>
</dbReference>
<dbReference type="Gene3D" id="3.40.50.720">
    <property type="entry name" value="NAD(P)-binding Rossmann-like Domain"/>
    <property type="match status" value="1"/>
</dbReference>
<dbReference type="Proteomes" id="UP000400924">
    <property type="component" value="Unassembled WGS sequence"/>
</dbReference>
<dbReference type="GO" id="GO:0016491">
    <property type="term" value="F:oxidoreductase activity"/>
    <property type="evidence" value="ECO:0007669"/>
    <property type="project" value="UniProtKB-KW"/>
</dbReference>